<dbReference type="EMBL" id="JADCNM010000578">
    <property type="protein sequence ID" value="KAG0446427.1"/>
    <property type="molecule type" value="Genomic_DNA"/>
</dbReference>
<evidence type="ECO:0000313" key="3">
    <source>
        <dbReference type="EMBL" id="KAG0446434.1"/>
    </source>
</evidence>
<evidence type="ECO:0000313" key="4">
    <source>
        <dbReference type="Proteomes" id="UP000636800"/>
    </source>
</evidence>
<sequence length="134" mass="14643">MAGGLTDSLGDGNSGGQSLVDEQDVESKQKHGMGVLGPRRSTELIDKLLDGTGCSQTQTWERRLRSIKNYGDMTHHGHAQKYCRSIKIRCGLVFGDIIPLLTLRDRMYPVNACRTPIPIGGSTEAAQKTRLNST</sequence>
<dbReference type="AlphaFoldDB" id="A0A835P9F9"/>
<dbReference type="Proteomes" id="UP000639772">
    <property type="component" value="Unassembled WGS sequence"/>
</dbReference>
<name>A0A835P9F9_VANPL</name>
<accession>A0A835P9F9</accession>
<keyword evidence="4" id="KW-1185">Reference proteome</keyword>
<evidence type="ECO:0000313" key="5">
    <source>
        <dbReference type="Proteomes" id="UP000639772"/>
    </source>
</evidence>
<evidence type="ECO:0000313" key="2">
    <source>
        <dbReference type="EMBL" id="KAG0446427.1"/>
    </source>
</evidence>
<gene>
    <name evidence="3" type="ORF">HPP92_028828</name>
    <name evidence="2" type="ORF">HPP92_028839</name>
</gene>
<reference evidence="4 5" key="1">
    <citation type="journal article" date="2020" name="Nat. Food">
        <title>A phased Vanilla planifolia genome enables genetic improvement of flavour and production.</title>
        <authorList>
            <person name="Hasing T."/>
            <person name="Tang H."/>
            <person name="Brym M."/>
            <person name="Khazi F."/>
            <person name="Huang T."/>
            <person name="Chambers A.H."/>
        </authorList>
    </citation>
    <scope>NUCLEOTIDE SEQUENCE [LARGE SCALE GENOMIC DNA]</scope>
    <source>
        <tissue evidence="2">Leaf</tissue>
    </source>
</reference>
<protein>
    <submittedName>
        <fullName evidence="2">Uncharacterized protein</fullName>
    </submittedName>
</protein>
<feature type="region of interest" description="Disordered" evidence="1">
    <location>
        <begin position="1"/>
        <end position="39"/>
    </location>
</feature>
<dbReference type="EMBL" id="JADCNL010000577">
    <property type="protein sequence ID" value="KAG0446434.1"/>
    <property type="molecule type" value="Genomic_DNA"/>
</dbReference>
<organism evidence="2 5">
    <name type="scientific">Vanilla planifolia</name>
    <name type="common">Vanilla</name>
    <dbReference type="NCBI Taxonomy" id="51239"/>
    <lineage>
        <taxon>Eukaryota</taxon>
        <taxon>Viridiplantae</taxon>
        <taxon>Streptophyta</taxon>
        <taxon>Embryophyta</taxon>
        <taxon>Tracheophyta</taxon>
        <taxon>Spermatophyta</taxon>
        <taxon>Magnoliopsida</taxon>
        <taxon>Liliopsida</taxon>
        <taxon>Asparagales</taxon>
        <taxon>Orchidaceae</taxon>
        <taxon>Vanilloideae</taxon>
        <taxon>Vanilleae</taxon>
        <taxon>Vanilla</taxon>
    </lineage>
</organism>
<proteinExistence type="predicted"/>
<comment type="caution">
    <text evidence="2">The sequence shown here is derived from an EMBL/GenBank/DDBJ whole genome shotgun (WGS) entry which is preliminary data.</text>
</comment>
<evidence type="ECO:0000256" key="1">
    <source>
        <dbReference type="SAM" id="MobiDB-lite"/>
    </source>
</evidence>
<dbReference type="Proteomes" id="UP000636800">
    <property type="component" value="Unassembled WGS sequence"/>
</dbReference>